<organism evidence="2 3">
    <name type="scientific">Ahniella affigens</name>
    <dbReference type="NCBI Taxonomy" id="2021234"/>
    <lineage>
        <taxon>Bacteria</taxon>
        <taxon>Pseudomonadati</taxon>
        <taxon>Pseudomonadota</taxon>
        <taxon>Gammaproteobacteria</taxon>
        <taxon>Lysobacterales</taxon>
        <taxon>Rhodanobacteraceae</taxon>
        <taxon>Ahniella</taxon>
    </lineage>
</organism>
<dbReference type="KEGG" id="xba:C7S18_23310"/>
<protein>
    <submittedName>
        <fullName evidence="2">Uncharacterized protein</fullName>
    </submittedName>
</protein>
<dbReference type="Proteomes" id="UP000241074">
    <property type="component" value="Chromosome"/>
</dbReference>
<feature type="compositionally biased region" description="Basic and acidic residues" evidence="1">
    <location>
        <begin position="203"/>
        <end position="212"/>
    </location>
</feature>
<dbReference type="AlphaFoldDB" id="A0A2P1PYM0"/>
<evidence type="ECO:0000313" key="2">
    <source>
        <dbReference type="EMBL" id="AVP99923.1"/>
    </source>
</evidence>
<reference evidence="2 3" key="1">
    <citation type="submission" date="2018-03" db="EMBL/GenBank/DDBJ databases">
        <title>Ahniella affigens gen. nov., sp. nov., a gammaproteobacterium isolated from sandy soil near a stream.</title>
        <authorList>
            <person name="Ko Y."/>
            <person name="Kim J.-H."/>
        </authorList>
    </citation>
    <scope>NUCLEOTIDE SEQUENCE [LARGE SCALE GENOMIC DNA]</scope>
    <source>
        <strain evidence="2 3">D13</strain>
    </source>
</reference>
<sequence length="245" mass="27053">MMSVSIPKPITDTPTDGWLQHKRQSQHFDVSECLLGAIQLAQRESRAVVLVANQRRLFRIDASTRRFSLLDRAIKPGDWLTPVHQTEILTAEHRSVESIGHASGDLSDLLWDAGYHGSQGRLPMGAHPYDVIQLQQWPNLTRVAHGPDTARICALLVRSRATVAMVSRWLKVPIEDVHRTYAAASAAGLVSLRFSGAKLDRANEMESRRDASDDTCNPSGEQSAPPAVSGFSGFLGRMVARLRKL</sequence>
<dbReference type="RefSeq" id="WP_106893842.1">
    <property type="nucleotide sequence ID" value="NZ_CP027860.1"/>
</dbReference>
<feature type="region of interest" description="Disordered" evidence="1">
    <location>
        <begin position="203"/>
        <end position="229"/>
    </location>
</feature>
<evidence type="ECO:0000256" key="1">
    <source>
        <dbReference type="SAM" id="MobiDB-lite"/>
    </source>
</evidence>
<accession>A0A2P1PYM0</accession>
<gene>
    <name evidence="2" type="ORF">C7S18_23310</name>
</gene>
<reference evidence="2 3" key="2">
    <citation type="submission" date="2018-03" db="EMBL/GenBank/DDBJ databases">
        <authorList>
            <person name="Keele B.F."/>
        </authorList>
    </citation>
    <scope>NUCLEOTIDE SEQUENCE [LARGE SCALE GENOMIC DNA]</scope>
    <source>
        <strain evidence="2 3">D13</strain>
    </source>
</reference>
<keyword evidence="3" id="KW-1185">Reference proteome</keyword>
<dbReference type="EMBL" id="CP027860">
    <property type="protein sequence ID" value="AVP99923.1"/>
    <property type="molecule type" value="Genomic_DNA"/>
</dbReference>
<evidence type="ECO:0000313" key="3">
    <source>
        <dbReference type="Proteomes" id="UP000241074"/>
    </source>
</evidence>
<proteinExistence type="predicted"/>
<dbReference type="OrthoDB" id="3212305at2"/>
<name>A0A2P1PYM0_9GAMM</name>